<dbReference type="GeneID" id="23886157"/>
<dbReference type="Pfam" id="PF01026">
    <property type="entry name" value="TatD_DNase"/>
    <property type="match status" value="1"/>
</dbReference>
<dbReference type="SUPFAM" id="SSF51556">
    <property type="entry name" value="Metallo-dependent hydrolases"/>
    <property type="match status" value="1"/>
</dbReference>
<feature type="compositionally biased region" description="Basic and acidic residues" evidence="1">
    <location>
        <begin position="452"/>
        <end position="466"/>
    </location>
</feature>
<feature type="compositionally biased region" description="Acidic residues" evidence="1">
    <location>
        <begin position="467"/>
        <end position="478"/>
    </location>
</feature>
<dbReference type="GO" id="GO:0016788">
    <property type="term" value="F:hydrolase activity, acting on ester bonds"/>
    <property type="evidence" value="ECO:0007669"/>
    <property type="project" value="InterPro"/>
</dbReference>
<keyword evidence="3" id="KW-1185">Reference proteome</keyword>
<dbReference type="EMBL" id="CP003825">
    <property type="protein sequence ID" value="AFR95290.2"/>
    <property type="molecule type" value="Genomic_DNA"/>
</dbReference>
<dbReference type="AlphaFoldDB" id="J9VU87"/>
<feature type="region of interest" description="Disordered" evidence="1">
    <location>
        <begin position="452"/>
        <end position="490"/>
    </location>
</feature>
<dbReference type="InterPro" id="IPR053044">
    <property type="entry name" value="Metallo-hydrolase/TatD-type"/>
</dbReference>
<reference evidence="2 3" key="1">
    <citation type="journal article" date="2014" name="PLoS Genet.">
        <title>Analysis of the genome and transcriptome of Cryptococcus neoformans var. grubii reveals complex RNA expression and microevolution leading to virulence attenuation.</title>
        <authorList>
            <person name="Janbon G."/>
            <person name="Ormerod K.L."/>
            <person name="Paulet D."/>
            <person name="Byrnes E.J.III."/>
            <person name="Yadav V."/>
            <person name="Chatterjee G."/>
            <person name="Mullapudi N."/>
            <person name="Hon C.C."/>
            <person name="Billmyre R.B."/>
            <person name="Brunel F."/>
            <person name="Bahn Y.S."/>
            <person name="Chen W."/>
            <person name="Chen Y."/>
            <person name="Chow E.W."/>
            <person name="Coppee J.Y."/>
            <person name="Floyd-Averette A."/>
            <person name="Gaillardin C."/>
            <person name="Gerik K.J."/>
            <person name="Goldberg J."/>
            <person name="Gonzalez-Hilarion S."/>
            <person name="Gujja S."/>
            <person name="Hamlin J.L."/>
            <person name="Hsueh Y.P."/>
            <person name="Ianiri G."/>
            <person name="Jones S."/>
            <person name="Kodira C.D."/>
            <person name="Kozubowski L."/>
            <person name="Lam W."/>
            <person name="Marra M."/>
            <person name="Mesner L.D."/>
            <person name="Mieczkowski P.A."/>
            <person name="Moyrand F."/>
            <person name="Nielsen K."/>
            <person name="Proux C."/>
            <person name="Rossignol T."/>
            <person name="Schein J.E."/>
            <person name="Sun S."/>
            <person name="Wollschlaeger C."/>
            <person name="Wood I.A."/>
            <person name="Zeng Q."/>
            <person name="Neuveglise C."/>
            <person name="Newlon C.S."/>
            <person name="Perfect J.R."/>
            <person name="Lodge J.K."/>
            <person name="Idnurm A."/>
            <person name="Stajich J.E."/>
            <person name="Kronstad J.W."/>
            <person name="Sanyal K."/>
            <person name="Heitman J."/>
            <person name="Fraser J.A."/>
            <person name="Cuomo C.A."/>
            <person name="Dietrich F.S."/>
        </authorList>
    </citation>
    <scope>NUCLEOTIDE SEQUENCE [LARGE SCALE GENOMIC DNA]</scope>
    <source>
        <strain evidence="3">H99 / ATCC 208821 / CBS 10515 / FGSC 9487</strain>
    </source>
</reference>
<dbReference type="PANTHER" id="PTHR47345">
    <property type="entry name" value="CUT9-INTERACTING PROTEIN SCN1"/>
    <property type="match status" value="1"/>
</dbReference>
<proteinExistence type="predicted"/>
<dbReference type="HOGENOM" id="CLU_031506_3_2_1"/>
<evidence type="ECO:0000313" key="2">
    <source>
        <dbReference type="EMBL" id="AFR95290.2"/>
    </source>
</evidence>
<sequence>MDFCLPLFEVGVDMLGCGRVRSQEGRRKRRRNHKSGAVSWTVRHPPPSPSDLLLTAALLPATLPATMCRDKPPTAPARKARDTDAPLDWETIPLPPPYILSHLTDAHCHPTDLTHSAEVYDTLALGGLAAMATAVDDQVKVEALSRERKWFRGEGSGSGKGKEGKGVGVVACFGYHPWFTHRYTLSPPSSLPSKRDHYTSLFLQSASKPNNRPDEDKLETLLETLLPFLPDPIPLQPLLQTLRQNLVKFLEEGRLTMLGEVGLDASARLRWPIEARSIWEEMYGKGRKDREPAPEGEESEEWKRLTPFKVPISHQRAIVEAQMEIAIELGINISFHSVACAGPTMDVLNSMKTKHGSHFIRRVNVDLHSAGGWSPQFWMQAQKSLPNLYASPSIPITSRSPSAPSLIRAIARDRMLVESDSHDARLSTRYVWAATEWVGRLKGWKVEGLDRDRDRNQDQDHHHPGVEEDWELESEEEAYDHRGKPIDPAPEETWTVRTLERNWARFMRLLD</sequence>
<gene>
    <name evidence="2" type="ORF">CNAG_02543</name>
</gene>
<protein>
    <recommendedName>
        <fullName evidence="4">TatD DNase family Scn1</fullName>
    </recommendedName>
</protein>
<dbReference type="KEGG" id="cng:CNAG_02543"/>
<dbReference type="InterPro" id="IPR001130">
    <property type="entry name" value="TatD-like"/>
</dbReference>
<dbReference type="PANTHER" id="PTHR47345:SF1">
    <property type="entry name" value="CUT9-INTERACTING PROTEIN SCN1"/>
    <property type="match status" value="1"/>
</dbReference>
<evidence type="ECO:0000313" key="3">
    <source>
        <dbReference type="Proteomes" id="UP000010091"/>
    </source>
</evidence>
<feature type="region of interest" description="Disordered" evidence="1">
    <location>
        <begin position="22"/>
        <end position="44"/>
    </location>
</feature>
<dbReference type="Gene3D" id="3.20.20.140">
    <property type="entry name" value="Metal-dependent hydrolases"/>
    <property type="match status" value="1"/>
</dbReference>
<accession>J9VU87</accession>
<organism evidence="2 3">
    <name type="scientific">Cryptococcus neoformans (strain H99 / ATCC 208821 / CBS 10515 / FGSC 9487)</name>
    <name type="common">Cryptococcus neoformans var. grubii serotype A</name>
    <dbReference type="NCBI Taxonomy" id="235443"/>
    <lineage>
        <taxon>Eukaryota</taxon>
        <taxon>Fungi</taxon>
        <taxon>Dikarya</taxon>
        <taxon>Basidiomycota</taxon>
        <taxon>Agaricomycotina</taxon>
        <taxon>Tremellomycetes</taxon>
        <taxon>Tremellales</taxon>
        <taxon>Cryptococcaceae</taxon>
        <taxon>Cryptococcus</taxon>
        <taxon>Cryptococcus neoformans species complex</taxon>
    </lineage>
</organism>
<dbReference type="InterPro" id="IPR032466">
    <property type="entry name" value="Metal_Hydrolase"/>
</dbReference>
<evidence type="ECO:0008006" key="4">
    <source>
        <dbReference type="Google" id="ProtNLM"/>
    </source>
</evidence>
<dbReference type="OrthoDB" id="413993at2759"/>
<dbReference type="RefSeq" id="XP_012049679.1">
    <property type="nucleotide sequence ID" value="XM_012194289.1"/>
</dbReference>
<evidence type="ECO:0000256" key="1">
    <source>
        <dbReference type="SAM" id="MobiDB-lite"/>
    </source>
</evidence>
<dbReference type="VEuPathDB" id="FungiDB:CNAG_02543"/>
<dbReference type="Proteomes" id="UP000010091">
    <property type="component" value="Chromosome 6"/>
</dbReference>
<name>J9VU87_CRYN9</name>